<evidence type="ECO:0000256" key="2">
    <source>
        <dbReference type="ARBA" id="ARBA00023002"/>
    </source>
</evidence>
<sequence length="302" mass="33244">MNKKSTFEVVIIGGSYAGLSAAMALGRSLRHVLVIDSNDPCNKRTPNSHNFLTHDGETPLAIAQKAKKKLLAYSTIAFLEDLAIDGRFLDNCFEIETLSGQTVTAKKLIFASGITDIMHDIKGFSACWGISAIHCPYCHGYEFRNQKTGIMANGERAFHLAGLVNNLTDDLTIFSQGKADFSPEERQKLKRNRVKVNESPIIEFEHSNGHLEQLHFENGQSEPFKAIYASLPIRQKSDIPIALGCEADEMGLLKVDSFQKTNIPGIFACGDNSSRMRSIAYSVATGNVAGAMVNMELVHEKF</sequence>
<dbReference type="InterPro" id="IPR036188">
    <property type="entry name" value="FAD/NAD-bd_sf"/>
</dbReference>
<comment type="caution">
    <text evidence="4">The sequence shown here is derived from an EMBL/GenBank/DDBJ whole genome shotgun (WGS) entry which is preliminary data.</text>
</comment>
<organism evidence="4 5">
    <name type="scientific">Maribacter flavus</name>
    <dbReference type="NCBI Taxonomy" id="1658664"/>
    <lineage>
        <taxon>Bacteria</taxon>
        <taxon>Pseudomonadati</taxon>
        <taxon>Bacteroidota</taxon>
        <taxon>Flavobacteriia</taxon>
        <taxon>Flavobacteriales</taxon>
        <taxon>Flavobacteriaceae</taxon>
        <taxon>Maribacter</taxon>
    </lineage>
</organism>
<proteinExistence type="predicted"/>
<dbReference type="AlphaFoldDB" id="A0A5B2TVZ4"/>
<accession>A0A5B2TVZ4</accession>
<dbReference type="InterPro" id="IPR050097">
    <property type="entry name" value="Ferredoxin-NADP_redctase_2"/>
</dbReference>
<dbReference type="PRINTS" id="PR00368">
    <property type="entry name" value="FADPNR"/>
</dbReference>
<gene>
    <name evidence="4" type="ORF">F0361_03395</name>
</gene>
<dbReference type="PRINTS" id="PR00469">
    <property type="entry name" value="PNDRDTASEII"/>
</dbReference>
<evidence type="ECO:0000256" key="1">
    <source>
        <dbReference type="ARBA" id="ARBA00022630"/>
    </source>
</evidence>
<dbReference type="Proteomes" id="UP000323188">
    <property type="component" value="Unassembled WGS sequence"/>
</dbReference>
<reference evidence="4 5" key="1">
    <citation type="submission" date="2019-09" db="EMBL/GenBank/DDBJ databases">
        <authorList>
            <person name="Khan S.A."/>
            <person name="Jeon C.O."/>
            <person name="Chun B.H."/>
            <person name="Jeong S.E."/>
        </authorList>
    </citation>
    <scope>NUCLEOTIDE SEQUENCE [LARGE SCALE GENOMIC DNA]</scope>
    <source>
        <strain evidence="4 5">KCTC 42508</strain>
    </source>
</reference>
<dbReference type="Pfam" id="PF07992">
    <property type="entry name" value="Pyr_redox_2"/>
    <property type="match status" value="1"/>
</dbReference>
<dbReference type="InterPro" id="IPR023753">
    <property type="entry name" value="FAD/NAD-binding_dom"/>
</dbReference>
<dbReference type="SUPFAM" id="SSF51905">
    <property type="entry name" value="FAD/NAD(P)-binding domain"/>
    <property type="match status" value="1"/>
</dbReference>
<evidence type="ECO:0000259" key="3">
    <source>
        <dbReference type="Pfam" id="PF07992"/>
    </source>
</evidence>
<evidence type="ECO:0000313" key="5">
    <source>
        <dbReference type="Proteomes" id="UP000323188"/>
    </source>
</evidence>
<dbReference type="RefSeq" id="WP_154917228.1">
    <property type="nucleotide sequence ID" value="NZ_VUOE01000001.1"/>
</dbReference>
<name>A0A5B2TVZ4_9FLAO</name>
<dbReference type="Gene3D" id="3.50.50.60">
    <property type="entry name" value="FAD/NAD(P)-binding domain"/>
    <property type="match status" value="2"/>
</dbReference>
<dbReference type="PANTHER" id="PTHR48105">
    <property type="entry name" value="THIOREDOXIN REDUCTASE 1-RELATED-RELATED"/>
    <property type="match status" value="1"/>
</dbReference>
<protein>
    <submittedName>
        <fullName evidence="4">NAD(P)/FAD-dependent oxidoreductase</fullName>
    </submittedName>
</protein>
<keyword evidence="1" id="KW-0285">Flavoprotein</keyword>
<feature type="domain" description="FAD/NAD(P)-binding" evidence="3">
    <location>
        <begin position="8"/>
        <end position="285"/>
    </location>
</feature>
<keyword evidence="2" id="KW-0560">Oxidoreductase</keyword>
<evidence type="ECO:0000313" key="4">
    <source>
        <dbReference type="EMBL" id="KAA2218681.1"/>
    </source>
</evidence>
<dbReference type="GO" id="GO:0016491">
    <property type="term" value="F:oxidoreductase activity"/>
    <property type="evidence" value="ECO:0007669"/>
    <property type="project" value="UniProtKB-KW"/>
</dbReference>
<dbReference type="EMBL" id="VUOE01000001">
    <property type="protein sequence ID" value="KAA2218681.1"/>
    <property type="molecule type" value="Genomic_DNA"/>
</dbReference>